<dbReference type="AlphaFoldDB" id="A0A2P2J8Q2"/>
<accession>A0A2P2J8Q2</accession>
<proteinExistence type="predicted"/>
<reference evidence="1" key="1">
    <citation type="submission" date="2018-02" db="EMBL/GenBank/DDBJ databases">
        <title>Rhizophora mucronata_Transcriptome.</title>
        <authorList>
            <person name="Meera S.P."/>
            <person name="Sreeshan A."/>
            <person name="Augustine A."/>
        </authorList>
    </citation>
    <scope>NUCLEOTIDE SEQUENCE</scope>
    <source>
        <tissue evidence="1">Leaf</tissue>
    </source>
</reference>
<sequence length="104" mass="11117">MAMASTLGASSSYSSKAVLAMASIPFSSPSSKPLFPSLSFTPGKSNGRKYYGGIGIQCRKGRSQFHVKVTNVATDINSVEKVCSITFSFLLDSLCCSSIFVPFW</sequence>
<evidence type="ECO:0000313" key="1">
    <source>
        <dbReference type="EMBL" id="MBW89865.1"/>
    </source>
</evidence>
<organism evidence="1">
    <name type="scientific">Rhizophora mucronata</name>
    <name type="common">Asiatic mangrove</name>
    <dbReference type="NCBI Taxonomy" id="61149"/>
    <lineage>
        <taxon>Eukaryota</taxon>
        <taxon>Viridiplantae</taxon>
        <taxon>Streptophyta</taxon>
        <taxon>Embryophyta</taxon>
        <taxon>Tracheophyta</taxon>
        <taxon>Spermatophyta</taxon>
        <taxon>Magnoliopsida</taxon>
        <taxon>eudicotyledons</taxon>
        <taxon>Gunneridae</taxon>
        <taxon>Pentapetalae</taxon>
        <taxon>rosids</taxon>
        <taxon>fabids</taxon>
        <taxon>Malpighiales</taxon>
        <taxon>Rhizophoraceae</taxon>
        <taxon>Rhizophora</taxon>
    </lineage>
</organism>
<name>A0A2P2J8Q2_RHIMU</name>
<protein>
    <submittedName>
        <fullName evidence="1">Uncharacterized protein MANES_16G035500</fullName>
    </submittedName>
</protein>
<dbReference type="EMBL" id="GGEC01009382">
    <property type="protein sequence ID" value="MBW89865.1"/>
    <property type="molecule type" value="Transcribed_RNA"/>
</dbReference>